<organism evidence="3 4">
    <name type="scientific">Plasmodium falciparum FCH/4</name>
    <dbReference type="NCBI Taxonomy" id="1036724"/>
    <lineage>
        <taxon>Eukaryota</taxon>
        <taxon>Sar</taxon>
        <taxon>Alveolata</taxon>
        <taxon>Apicomplexa</taxon>
        <taxon>Aconoidasida</taxon>
        <taxon>Haemosporida</taxon>
        <taxon>Plasmodiidae</taxon>
        <taxon>Plasmodium</taxon>
        <taxon>Plasmodium (Laverania)</taxon>
    </lineage>
</organism>
<feature type="transmembrane region" description="Helical" evidence="2">
    <location>
        <begin position="297"/>
        <end position="316"/>
    </location>
</feature>
<dbReference type="OrthoDB" id="378167at2759"/>
<keyword evidence="2" id="KW-1133">Transmembrane helix</keyword>
<evidence type="ECO:0000313" key="3">
    <source>
        <dbReference type="EMBL" id="ETW30891.1"/>
    </source>
</evidence>
<proteinExistence type="predicted"/>
<reference evidence="3 4" key="1">
    <citation type="submission" date="2013-02" db="EMBL/GenBank/DDBJ databases">
        <title>The Genome Annotation of Plasmodium falciparum FCH/4.</title>
        <authorList>
            <consortium name="The Broad Institute Genome Sequencing Platform"/>
            <consortium name="The Broad Institute Genome Sequencing Center for Infectious Disease"/>
            <person name="Neafsey D."/>
            <person name="Hoffman S."/>
            <person name="Volkman S."/>
            <person name="Rosenthal P."/>
            <person name="Walker B."/>
            <person name="Young S.K."/>
            <person name="Zeng Q."/>
            <person name="Gargeya S."/>
            <person name="Fitzgerald M."/>
            <person name="Haas B."/>
            <person name="Abouelleil A."/>
            <person name="Allen A.W."/>
            <person name="Alvarado L."/>
            <person name="Arachchi H.M."/>
            <person name="Berlin A.M."/>
            <person name="Chapman S.B."/>
            <person name="Gainer-Dewar J."/>
            <person name="Goldberg J."/>
            <person name="Griggs A."/>
            <person name="Gujja S."/>
            <person name="Hansen M."/>
            <person name="Howarth C."/>
            <person name="Imamovic A."/>
            <person name="Ireland A."/>
            <person name="Larimer J."/>
            <person name="McCowan C."/>
            <person name="Murphy C."/>
            <person name="Pearson M."/>
            <person name="Poon T.W."/>
            <person name="Priest M."/>
            <person name="Roberts A."/>
            <person name="Saif S."/>
            <person name="Shea T."/>
            <person name="Sisk P."/>
            <person name="Sykes S."/>
            <person name="Wortman J."/>
            <person name="Nusbaum C."/>
            <person name="Birren B."/>
        </authorList>
    </citation>
    <scope>NUCLEOTIDE SEQUENCE [LARGE SCALE GENOMIC DNA]</scope>
    <source>
        <strain evidence="3 4">FCH/4</strain>
    </source>
</reference>
<keyword evidence="2" id="KW-0472">Membrane</keyword>
<dbReference type="Proteomes" id="UP000030656">
    <property type="component" value="Unassembled WGS sequence"/>
</dbReference>
<sequence>MEKIQEIIHEFVNIRSRLRRHKNKKKNEEDRVFIYSNEGNYYYEKRNLYNLYIIIKCYYYLLTHSIKHEKWKIKYKEEKQQKCEKKKLVVEEEKEILLKKRIQKQYVHKIKNYIIMNRHIHAFKFLLEKYVYMNKYNDPINEKKIEIKIKKRRQKQNKRKRNIRISIDKNVLFNKFISYIQQFIYDMLVTNDITYHMCSNNIFFSFFQKIQMNKYELSNDGNNMKNSSQLTIITKNEKKTKRKKKKKRKKKEITNLLYKNNNHMFYNDLNSQYYYNSFMLKTIDPNLLYLIDNDFDLIKILFFFQVPHLFIMYVYIITCDKNKNNSNYYHNMYHKFYMSLLFKIINAFYSSFILTYNKLVSNKDLIILFKIFSNILKKNHILLFKWLRCYEPIYKKLNERDKKNKKQNEPHNNNMHPIKSVDKKGSFSFHHLKGAYPSNVKKIKEHEKTKQEDVPKKYISQGTYLIDCEYEDRNRLNKVNTEKGDKYKIGCSKELEGNKNKENISIFEKRYGYNLNDLHSYIYKINLPLKPRYVNYILEEKKKTNSKKGQDEYPNDMIVENEETDKLEAEQPCHHDYNDETKEDIFLKNNLNVVDLYQTYEKDNINDSRNIYKNKLIINNNRQNEKYEDKYVHMSYDNNYLYDNHTNNIYTDENISNYILQQNNILTNHKKGNEIKTYVNLCLNYYNNLDTCVIKKYEKNVQSKNMCDKDNDSDGNNICDSNSNNSNSSDSYNNYNSNYNYNVGDFIFHQYVKGEDEIDCINFTINVINNQDDNIRFYKSYIKEHIDSMFLSKYNLKVAKKSGSTLNDESKKKKKRTKDQNNTENNNTSIFDNYKELVQNFFLVKKVFMNTNK</sequence>
<reference evidence="3 4" key="2">
    <citation type="submission" date="2013-02" db="EMBL/GenBank/DDBJ databases">
        <title>The Genome Sequence of Plasmodium falciparum FCH/4.</title>
        <authorList>
            <consortium name="The Broad Institute Genome Sequencing Platform"/>
            <consortium name="The Broad Institute Genome Sequencing Center for Infectious Disease"/>
            <person name="Neafsey D."/>
            <person name="Cheeseman I."/>
            <person name="Volkman S."/>
            <person name="Adams J."/>
            <person name="Walker B."/>
            <person name="Young S.K."/>
            <person name="Zeng Q."/>
            <person name="Gargeya S."/>
            <person name="Fitzgerald M."/>
            <person name="Haas B."/>
            <person name="Abouelleil A."/>
            <person name="Alvarado L."/>
            <person name="Arachchi H.M."/>
            <person name="Berlin A.M."/>
            <person name="Chapman S.B."/>
            <person name="Dewar J."/>
            <person name="Goldberg J."/>
            <person name="Griggs A."/>
            <person name="Gujja S."/>
            <person name="Hansen M."/>
            <person name="Howarth C."/>
            <person name="Imamovic A."/>
            <person name="Larimer J."/>
            <person name="McCowan C."/>
            <person name="Murphy C."/>
            <person name="Neiman D."/>
            <person name="Pearson M."/>
            <person name="Priest M."/>
            <person name="Roberts A."/>
            <person name="Saif S."/>
            <person name="Shea T."/>
            <person name="Sisk P."/>
            <person name="Sykes S."/>
            <person name="Wortman J."/>
            <person name="Nusbaum C."/>
            <person name="Birren B."/>
        </authorList>
    </citation>
    <scope>NUCLEOTIDE SEQUENCE [LARGE SCALE GENOMIC DNA]</scope>
    <source>
        <strain evidence="3 4">FCH/4</strain>
    </source>
</reference>
<protein>
    <submittedName>
        <fullName evidence="3">Uncharacterized protein</fullName>
    </submittedName>
</protein>
<evidence type="ECO:0000256" key="2">
    <source>
        <dbReference type="SAM" id="Phobius"/>
    </source>
</evidence>
<accession>A0A024VSR6</accession>
<keyword evidence="2" id="KW-0812">Transmembrane</keyword>
<dbReference type="AlphaFoldDB" id="A0A024VSR6"/>
<evidence type="ECO:0000256" key="1">
    <source>
        <dbReference type="SAM" id="MobiDB-lite"/>
    </source>
</evidence>
<evidence type="ECO:0000313" key="4">
    <source>
        <dbReference type="Proteomes" id="UP000030656"/>
    </source>
</evidence>
<name>A0A024VSR6_PLAFA</name>
<feature type="transmembrane region" description="Helical" evidence="2">
    <location>
        <begin position="336"/>
        <end position="356"/>
    </location>
</feature>
<feature type="region of interest" description="Disordered" evidence="1">
    <location>
        <begin position="705"/>
        <end position="731"/>
    </location>
</feature>
<feature type="compositionally biased region" description="Low complexity" evidence="1">
    <location>
        <begin position="714"/>
        <end position="731"/>
    </location>
</feature>
<feature type="region of interest" description="Disordered" evidence="1">
    <location>
        <begin position="805"/>
        <end position="828"/>
    </location>
</feature>
<gene>
    <name evidence="3" type="ORF">PFFCH_01687</name>
</gene>
<dbReference type="EMBL" id="KI927882">
    <property type="protein sequence ID" value="ETW30891.1"/>
    <property type="molecule type" value="Genomic_DNA"/>
</dbReference>